<proteinExistence type="inferred from homology"/>
<gene>
    <name evidence="3" type="ORF">LSALG_LOCUS35088</name>
</gene>
<feature type="domain" description="DNA helicase Pif1-like DEAD-box helicase" evidence="2">
    <location>
        <begin position="53"/>
        <end position="104"/>
    </location>
</feature>
<dbReference type="AlphaFoldDB" id="A0AA36EHE3"/>
<dbReference type="PANTHER" id="PTHR10492">
    <property type="match status" value="1"/>
</dbReference>
<evidence type="ECO:0000313" key="4">
    <source>
        <dbReference type="Proteomes" id="UP001177003"/>
    </source>
</evidence>
<dbReference type="GO" id="GO:0006310">
    <property type="term" value="P:DNA recombination"/>
    <property type="evidence" value="ECO:0007669"/>
    <property type="project" value="UniProtKB-KW"/>
</dbReference>
<dbReference type="GO" id="GO:0043139">
    <property type="term" value="F:5'-3' DNA helicase activity"/>
    <property type="evidence" value="ECO:0007669"/>
    <property type="project" value="UniProtKB-EC"/>
</dbReference>
<evidence type="ECO:0000259" key="2">
    <source>
        <dbReference type="Pfam" id="PF05970"/>
    </source>
</evidence>
<keyword evidence="1" id="KW-0347">Helicase</keyword>
<comment type="cofactor">
    <cofactor evidence="1">
        <name>Mg(2+)</name>
        <dbReference type="ChEBI" id="CHEBI:18420"/>
    </cofactor>
</comment>
<comment type="catalytic activity">
    <reaction evidence="1">
        <text>ATP + H2O = ADP + phosphate + H(+)</text>
        <dbReference type="Rhea" id="RHEA:13065"/>
        <dbReference type="ChEBI" id="CHEBI:15377"/>
        <dbReference type="ChEBI" id="CHEBI:15378"/>
        <dbReference type="ChEBI" id="CHEBI:30616"/>
        <dbReference type="ChEBI" id="CHEBI:43474"/>
        <dbReference type="ChEBI" id="CHEBI:456216"/>
        <dbReference type="EC" id="5.6.2.3"/>
    </reaction>
</comment>
<dbReference type="EC" id="5.6.2.3" evidence="1"/>
<keyword evidence="1" id="KW-0067">ATP-binding</keyword>
<keyword evidence="4" id="KW-1185">Reference proteome</keyword>
<dbReference type="Proteomes" id="UP001177003">
    <property type="component" value="Chromosome 8"/>
</dbReference>
<protein>
    <recommendedName>
        <fullName evidence="1">ATP-dependent DNA helicase</fullName>
        <ecNumber evidence="1">5.6.2.3</ecNumber>
    </recommendedName>
</protein>
<feature type="domain" description="DNA helicase Pif1-like DEAD-box helicase" evidence="2">
    <location>
        <begin position="3"/>
        <end position="52"/>
    </location>
</feature>
<dbReference type="GO" id="GO:0016787">
    <property type="term" value="F:hydrolase activity"/>
    <property type="evidence" value="ECO:0007669"/>
    <property type="project" value="UniProtKB-KW"/>
</dbReference>
<organism evidence="3 4">
    <name type="scientific">Lactuca saligna</name>
    <name type="common">Willowleaf lettuce</name>
    <dbReference type="NCBI Taxonomy" id="75948"/>
    <lineage>
        <taxon>Eukaryota</taxon>
        <taxon>Viridiplantae</taxon>
        <taxon>Streptophyta</taxon>
        <taxon>Embryophyta</taxon>
        <taxon>Tracheophyta</taxon>
        <taxon>Spermatophyta</taxon>
        <taxon>Magnoliopsida</taxon>
        <taxon>eudicotyledons</taxon>
        <taxon>Gunneridae</taxon>
        <taxon>Pentapetalae</taxon>
        <taxon>asterids</taxon>
        <taxon>campanulids</taxon>
        <taxon>Asterales</taxon>
        <taxon>Asteraceae</taxon>
        <taxon>Cichorioideae</taxon>
        <taxon>Cichorieae</taxon>
        <taxon>Lactucinae</taxon>
        <taxon>Lactuca</taxon>
    </lineage>
</organism>
<keyword evidence="1" id="KW-0234">DNA repair</keyword>
<name>A0AA36EHE3_LACSI</name>
<keyword evidence="1" id="KW-0378">Hydrolase</keyword>
<keyword evidence="1" id="KW-0233">DNA recombination</keyword>
<dbReference type="GO" id="GO:0000723">
    <property type="term" value="P:telomere maintenance"/>
    <property type="evidence" value="ECO:0007669"/>
    <property type="project" value="InterPro"/>
</dbReference>
<dbReference type="PANTHER" id="PTHR10492:SF92">
    <property type="entry name" value="ATP-DEPENDENT DNA HELICASE"/>
    <property type="match status" value="1"/>
</dbReference>
<keyword evidence="1" id="KW-0547">Nucleotide-binding</keyword>
<dbReference type="EMBL" id="OX465084">
    <property type="protein sequence ID" value="CAI9296199.1"/>
    <property type="molecule type" value="Genomic_DNA"/>
</dbReference>
<accession>A0AA36EHE3</accession>
<evidence type="ECO:0000313" key="3">
    <source>
        <dbReference type="EMBL" id="CAI9296199.1"/>
    </source>
</evidence>
<dbReference type="GO" id="GO:0005524">
    <property type="term" value="F:ATP binding"/>
    <property type="evidence" value="ECO:0007669"/>
    <property type="project" value="UniProtKB-KW"/>
</dbReference>
<evidence type="ECO:0000256" key="1">
    <source>
        <dbReference type="RuleBase" id="RU363044"/>
    </source>
</evidence>
<reference evidence="3" key="1">
    <citation type="submission" date="2023-04" db="EMBL/GenBank/DDBJ databases">
        <authorList>
            <person name="Vijverberg K."/>
            <person name="Xiong W."/>
            <person name="Schranz E."/>
        </authorList>
    </citation>
    <scope>NUCLEOTIDE SEQUENCE</scope>
</reference>
<keyword evidence="1" id="KW-0227">DNA damage</keyword>
<dbReference type="Pfam" id="PF05970">
    <property type="entry name" value="PIF1"/>
    <property type="match status" value="2"/>
</dbReference>
<dbReference type="InterPro" id="IPR010285">
    <property type="entry name" value="DNA_helicase_pif1-like_DEAD"/>
</dbReference>
<comment type="similarity">
    <text evidence="1">Belongs to the helicase family.</text>
</comment>
<dbReference type="GO" id="GO:0006281">
    <property type="term" value="P:DNA repair"/>
    <property type="evidence" value="ECO:0007669"/>
    <property type="project" value="UniProtKB-KW"/>
</dbReference>
<sequence length="210" mass="23029">MGKVKANKGGAFFIDDPGKTFLYRALLAKIRSEGYIALATATSGIAASLLPGAPMAKRSALEALDDLLQDLMDSTEIFGGKVVVLSGDFRQTLPVVRNGDGKEISDDNDFVTLPTQIIVENNAEANQLNVLIDYVYPNIFSSSTNIHSTLNRAILTTKNNFVHEINDILIHKFPGEKIKYISFDETLDPNDQAHYKDLLHSLTPNGMPPH</sequence>